<evidence type="ECO:0000256" key="3">
    <source>
        <dbReference type="ARBA" id="ARBA00022833"/>
    </source>
</evidence>
<proteinExistence type="predicted"/>
<evidence type="ECO:0000256" key="2">
    <source>
        <dbReference type="ARBA" id="ARBA00022771"/>
    </source>
</evidence>
<evidence type="ECO:0000313" key="7">
    <source>
        <dbReference type="Proteomes" id="UP000298030"/>
    </source>
</evidence>
<gene>
    <name evidence="6" type="ORF">FA13DRAFT_1735331</name>
</gene>
<accession>A0A4Y7T3R7</accession>
<evidence type="ECO:0000313" key="6">
    <source>
        <dbReference type="EMBL" id="TEB28807.1"/>
    </source>
</evidence>
<dbReference type="InterPro" id="IPR002893">
    <property type="entry name" value="Znf_MYND"/>
</dbReference>
<dbReference type="AlphaFoldDB" id="A0A4Y7T3R7"/>
<keyword evidence="1" id="KW-0479">Metal-binding</keyword>
<dbReference type="EMBL" id="QPFP01000030">
    <property type="protein sequence ID" value="TEB28807.1"/>
    <property type="molecule type" value="Genomic_DNA"/>
</dbReference>
<evidence type="ECO:0000256" key="4">
    <source>
        <dbReference type="PROSITE-ProRule" id="PRU00134"/>
    </source>
</evidence>
<keyword evidence="3" id="KW-0862">Zinc</keyword>
<feature type="domain" description="MYND-type" evidence="5">
    <location>
        <begin position="471"/>
        <end position="513"/>
    </location>
</feature>
<keyword evidence="7" id="KW-1185">Reference proteome</keyword>
<protein>
    <recommendedName>
        <fullName evidence="5">MYND-type domain-containing protein</fullName>
    </recommendedName>
</protein>
<sequence>MPSALRSATSGSRTRIPQHILVRARENTDVASVEKPFQLLKPETYTLSLIDVALHHLDPARRIIPTVPDSLLRHRNPLQEPRYLEELRLQDEWARAALLCGSVGLSALLKHCADNLRQQATERIAPHLDDILSWYEYFGTSSFLVQNAEEHYYVGDPTRPCEALWRIFTVDDWSSLKEHLMLYVDKLVDYAISAWLAKDPRVDYGPFLLKSWSYSSAGQGPIEQLMKILLSHDESRQRLYDVLLGSPTLLARMLDSATLRCKYISGLTKSEVKEYLADDASAAVEAVFKCLDQVMIVVIKLCDHPVLAKDILKTDFFQYLTEAIVSWLNQSDVERDDKVSVQAFETMARVQALIVTEREKSSAHWKGCSRTIDMMVRGGYMDILYHGLHSRIWRAREVTVQLLQVLRSECDGKPSIARKLLERLKFLRGDNFADPHFLPDCGSHEYWAALATQAAAGGLYDKEEILPLCDNLSCPGDRRQFEASRVCSGCHSLVYCSPECQRDDWKALHRQECAKARRHFYQDPLADIPQYTQSMRLFHAELTVRRARVASEPGWQTTAGVPAILEIDSLNGKSEPSVHIISDYILLRPLEFTHSCSGPDRPVSYFAERVKALLRSHDAEPAEAGIRIAECNYLFGPNVIYMLVKYQEESFKLLYTVAMFESVEHTPKQPGDDDYVEWKRDVGDDYGDYHTQCHACNQSIH</sequence>
<organism evidence="6 7">
    <name type="scientific">Coprinellus micaceus</name>
    <name type="common">Glistening ink-cap mushroom</name>
    <name type="synonym">Coprinus micaceus</name>
    <dbReference type="NCBI Taxonomy" id="71717"/>
    <lineage>
        <taxon>Eukaryota</taxon>
        <taxon>Fungi</taxon>
        <taxon>Dikarya</taxon>
        <taxon>Basidiomycota</taxon>
        <taxon>Agaricomycotina</taxon>
        <taxon>Agaricomycetes</taxon>
        <taxon>Agaricomycetidae</taxon>
        <taxon>Agaricales</taxon>
        <taxon>Agaricineae</taxon>
        <taxon>Psathyrellaceae</taxon>
        <taxon>Coprinellus</taxon>
    </lineage>
</organism>
<comment type="caution">
    <text evidence="6">The sequence shown here is derived from an EMBL/GenBank/DDBJ whole genome shotgun (WGS) entry which is preliminary data.</text>
</comment>
<evidence type="ECO:0000256" key="1">
    <source>
        <dbReference type="ARBA" id="ARBA00022723"/>
    </source>
</evidence>
<dbReference type="Gene3D" id="6.10.140.2220">
    <property type="match status" value="1"/>
</dbReference>
<dbReference type="SUPFAM" id="SSF144232">
    <property type="entry name" value="HIT/MYND zinc finger-like"/>
    <property type="match status" value="1"/>
</dbReference>
<name>A0A4Y7T3R7_COPMI</name>
<dbReference type="GO" id="GO:0008270">
    <property type="term" value="F:zinc ion binding"/>
    <property type="evidence" value="ECO:0007669"/>
    <property type="project" value="UniProtKB-KW"/>
</dbReference>
<evidence type="ECO:0000259" key="5">
    <source>
        <dbReference type="PROSITE" id="PS50865"/>
    </source>
</evidence>
<dbReference type="PROSITE" id="PS50865">
    <property type="entry name" value="ZF_MYND_2"/>
    <property type="match status" value="1"/>
</dbReference>
<keyword evidence="2 4" id="KW-0863">Zinc-finger</keyword>
<dbReference type="OrthoDB" id="432970at2759"/>
<dbReference type="Proteomes" id="UP000298030">
    <property type="component" value="Unassembled WGS sequence"/>
</dbReference>
<dbReference type="Pfam" id="PF01753">
    <property type="entry name" value="zf-MYND"/>
    <property type="match status" value="1"/>
</dbReference>
<reference evidence="6 7" key="1">
    <citation type="journal article" date="2019" name="Nat. Ecol. Evol.">
        <title>Megaphylogeny resolves global patterns of mushroom evolution.</title>
        <authorList>
            <person name="Varga T."/>
            <person name="Krizsan K."/>
            <person name="Foldi C."/>
            <person name="Dima B."/>
            <person name="Sanchez-Garcia M."/>
            <person name="Sanchez-Ramirez S."/>
            <person name="Szollosi G.J."/>
            <person name="Szarkandi J.G."/>
            <person name="Papp V."/>
            <person name="Albert L."/>
            <person name="Andreopoulos W."/>
            <person name="Angelini C."/>
            <person name="Antonin V."/>
            <person name="Barry K.W."/>
            <person name="Bougher N.L."/>
            <person name="Buchanan P."/>
            <person name="Buyck B."/>
            <person name="Bense V."/>
            <person name="Catcheside P."/>
            <person name="Chovatia M."/>
            <person name="Cooper J."/>
            <person name="Damon W."/>
            <person name="Desjardin D."/>
            <person name="Finy P."/>
            <person name="Geml J."/>
            <person name="Haridas S."/>
            <person name="Hughes K."/>
            <person name="Justo A."/>
            <person name="Karasinski D."/>
            <person name="Kautmanova I."/>
            <person name="Kiss B."/>
            <person name="Kocsube S."/>
            <person name="Kotiranta H."/>
            <person name="LaButti K.M."/>
            <person name="Lechner B.E."/>
            <person name="Liimatainen K."/>
            <person name="Lipzen A."/>
            <person name="Lukacs Z."/>
            <person name="Mihaltcheva S."/>
            <person name="Morgado L.N."/>
            <person name="Niskanen T."/>
            <person name="Noordeloos M.E."/>
            <person name="Ohm R.A."/>
            <person name="Ortiz-Santana B."/>
            <person name="Ovrebo C."/>
            <person name="Racz N."/>
            <person name="Riley R."/>
            <person name="Savchenko A."/>
            <person name="Shiryaev A."/>
            <person name="Soop K."/>
            <person name="Spirin V."/>
            <person name="Szebenyi C."/>
            <person name="Tomsovsky M."/>
            <person name="Tulloss R.E."/>
            <person name="Uehling J."/>
            <person name="Grigoriev I.V."/>
            <person name="Vagvolgyi C."/>
            <person name="Papp T."/>
            <person name="Martin F.M."/>
            <person name="Miettinen O."/>
            <person name="Hibbett D.S."/>
            <person name="Nagy L.G."/>
        </authorList>
    </citation>
    <scope>NUCLEOTIDE SEQUENCE [LARGE SCALE GENOMIC DNA]</scope>
    <source>
        <strain evidence="6 7">FP101781</strain>
    </source>
</reference>